<proteinExistence type="predicted"/>
<gene>
    <name evidence="1" type="ordered locus">Ddes_0409</name>
</gene>
<dbReference type="EMBL" id="CP001358">
    <property type="protein sequence ID" value="ACL48321.1"/>
    <property type="molecule type" value="Genomic_DNA"/>
</dbReference>
<dbReference type="AlphaFoldDB" id="B8J3T6"/>
<dbReference type="Gene3D" id="3.40.50.150">
    <property type="entry name" value="Vaccinia Virus protein VP39"/>
    <property type="match status" value="1"/>
</dbReference>
<name>B8J3T6_DESDA</name>
<evidence type="ECO:0000313" key="1">
    <source>
        <dbReference type="EMBL" id="ACL48321.1"/>
    </source>
</evidence>
<accession>B8J3T6</accession>
<dbReference type="SUPFAM" id="SSF53335">
    <property type="entry name" value="S-adenosyl-L-methionine-dependent methyltransferases"/>
    <property type="match status" value="1"/>
</dbReference>
<evidence type="ECO:0008006" key="2">
    <source>
        <dbReference type="Google" id="ProtNLM"/>
    </source>
</evidence>
<dbReference type="InterPro" id="IPR029063">
    <property type="entry name" value="SAM-dependent_MTases_sf"/>
</dbReference>
<reference evidence="1" key="1">
    <citation type="submission" date="2009-01" db="EMBL/GenBank/DDBJ databases">
        <title>Complete sequence of Desulfovibrio desulfuricans subsp. desulfuricans str. ATCC 27774.</title>
        <authorList>
            <consortium name="US DOE Joint Genome Institute"/>
            <person name="Lucas S."/>
            <person name="Copeland A."/>
            <person name="Lapidus A."/>
            <person name="Glavina del Rio T."/>
            <person name="Tice H."/>
            <person name="Bruce D."/>
            <person name="Goodwin L."/>
            <person name="Pitluck S."/>
            <person name="Sims D."/>
            <person name="Lu M."/>
            <person name="Kiss H."/>
            <person name="Meineke L."/>
            <person name="Brettin T."/>
            <person name="Detter J.C."/>
            <person name="Han C."/>
            <person name="Larimer F."/>
            <person name="Land M."/>
            <person name="Hauser L."/>
            <person name="Kyrpides N."/>
            <person name="Ovchinnikova G."/>
            <person name="Hazen T.C."/>
        </authorList>
    </citation>
    <scope>NUCLEOTIDE SEQUENCE [LARGE SCALE GENOMIC DNA]</scope>
    <source>
        <strain evidence="1">ATCC 27774</strain>
    </source>
</reference>
<dbReference type="HOGENOM" id="CLU_1203231_0_0_7"/>
<sequence>MMGGGDSAVEWAKEYQSEYDSFPPQNGERIGVLDFYEAWPHIKYLEKILSEEKTPITVIQLGASSGREIAYFSQKYPLHHFVFTDIFDSVVQYAKETFHFKNLTFVASSAENLHLLTFSTQNKCVIFSNGSAQYVFPEHLDIMFSRLACNCNCEVDVIVLEPGSDGESNPQEIEGSLPRGHFSYTHNYRYYAHKNGFSSLEWRKISPYQGPEFCENNQTCHLFGVFIKKT</sequence>
<organism evidence="1">
    <name type="scientific">Desulfovibrio desulfuricans (strain ATCC 27774 / DSM 6949 / MB)</name>
    <dbReference type="NCBI Taxonomy" id="525146"/>
    <lineage>
        <taxon>Bacteria</taxon>
        <taxon>Pseudomonadati</taxon>
        <taxon>Thermodesulfobacteriota</taxon>
        <taxon>Desulfovibrionia</taxon>
        <taxon>Desulfovibrionales</taxon>
        <taxon>Desulfovibrionaceae</taxon>
        <taxon>Desulfovibrio</taxon>
    </lineage>
</organism>
<dbReference type="KEGG" id="dds:Ddes_0409"/>
<protein>
    <recommendedName>
        <fullName evidence="2">Methyltransferase domain-containing protein</fullName>
    </recommendedName>
</protein>